<comment type="catalytic activity">
    <reaction evidence="1">
        <text>ATP + protein L-histidine = ADP + protein N-phospho-L-histidine.</text>
        <dbReference type="EC" id="2.7.13.3"/>
    </reaction>
</comment>
<keyword evidence="3" id="KW-0597">Phosphoprotein</keyword>
<organism evidence="10 11">
    <name type="scientific">Marispirochaeta aestuarii</name>
    <dbReference type="NCBI Taxonomy" id="1963862"/>
    <lineage>
        <taxon>Bacteria</taxon>
        <taxon>Pseudomonadati</taxon>
        <taxon>Spirochaetota</taxon>
        <taxon>Spirochaetia</taxon>
        <taxon>Spirochaetales</taxon>
        <taxon>Spirochaetaceae</taxon>
        <taxon>Marispirochaeta</taxon>
    </lineage>
</organism>
<dbReference type="Pfam" id="PF13188">
    <property type="entry name" value="PAS_8"/>
    <property type="match status" value="1"/>
</dbReference>
<dbReference type="PANTHER" id="PTHR41523">
    <property type="entry name" value="TWO-COMPONENT SYSTEM SENSOR PROTEIN"/>
    <property type="match status" value="1"/>
</dbReference>
<evidence type="ECO:0000256" key="1">
    <source>
        <dbReference type="ARBA" id="ARBA00000085"/>
    </source>
</evidence>
<dbReference type="RefSeq" id="WP_083049842.1">
    <property type="nucleotide sequence ID" value="NZ_MWQY01000008.1"/>
</dbReference>
<dbReference type="Gene3D" id="3.30.565.10">
    <property type="entry name" value="Histidine kinase-like ATPase, C-terminal domain"/>
    <property type="match status" value="1"/>
</dbReference>
<proteinExistence type="predicted"/>
<dbReference type="InterPro" id="IPR036890">
    <property type="entry name" value="HATPase_C_sf"/>
</dbReference>
<evidence type="ECO:0000313" key="11">
    <source>
        <dbReference type="Proteomes" id="UP000192343"/>
    </source>
</evidence>
<feature type="domain" description="PAS" evidence="9">
    <location>
        <begin position="7"/>
        <end position="56"/>
    </location>
</feature>
<protein>
    <recommendedName>
        <fullName evidence="2">histidine kinase</fullName>
        <ecNumber evidence="2">2.7.13.3</ecNumber>
    </recommendedName>
</protein>
<dbReference type="InterPro" id="IPR011495">
    <property type="entry name" value="Sig_transdc_His_kin_sub2_dim/P"/>
</dbReference>
<evidence type="ECO:0000256" key="3">
    <source>
        <dbReference type="ARBA" id="ARBA00022553"/>
    </source>
</evidence>
<name>A0A1Y1RYE0_9SPIO</name>
<dbReference type="OrthoDB" id="9767435at2"/>
<evidence type="ECO:0000256" key="2">
    <source>
        <dbReference type="ARBA" id="ARBA00012438"/>
    </source>
</evidence>
<dbReference type="AlphaFoldDB" id="A0A1Y1RYE0"/>
<evidence type="ECO:0000256" key="7">
    <source>
        <dbReference type="ARBA" id="ARBA00022840"/>
    </source>
</evidence>
<dbReference type="SUPFAM" id="SSF55874">
    <property type="entry name" value="ATPase domain of HSP90 chaperone/DNA topoisomerase II/histidine kinase"/>
    <property type="match status" value="1"/>
</dbReference>
<accession>A0A1Y1RYE0</accession>
<dbReference type="Gene3D" id="3.30.450.20">
    <property type="entry name" value="PAS domain"/>
    <property type="match status" value="1"/>
</dbReference>
<keyword evidence="4" id="KW-0808">Transferase</keyword>
<dbReference type="EC" id="2.7.13.3" evidence="2"/>
<evidence type="ECO:0000313" key="10">
    <source>
        <dbReference type="EMBL" id="ORC35583.1"/>
    </source>
</evidence>
<sequence length="318" mass="35270">MKHLSIEEYPEGILILDTSTLQIQDGNARAAELFGIDKERIPEFRLPELLPEAASLIFDGEAASMIHELPDKTGTRVLEISLAPREKDRTSSRPLFLREITSHCAIRRELEKELERHRLLDQETHHRVKNSLAIVSSLIGLKSVDLENPGELFHLASQVDAIAAIHHELAKKPGSLRINICSYLSTVVQNALRAYGFQQLLPEMNIENQDVPAKTATSLGIIVNEIIINACKYGFKSGTLSEARVWLELSTISRTDGTEIMLRIGNNGTFHTVNSPAGDSSGTGMALINSLLQEMNARLTVTKEPHPIFEIRLTLTGK</sequence>
<evidence type="ECO:0000256" key="6">
    <source>
        <dbReference type="ARBA" id="ARBA00022777"/>
    </source>
</evidence>
<evidence type="ECO:0000256" key="4">
    <source>
        <dbReference type="ARBA" id="ARBA00022679"/>
    </source>
</evidence>
<evidence type="ECO:0000256" key="5">
    <source>
        <dbReference type="ARBA" id="ARBA00022741"/>
    </source>
</evidence>
<dbReference type="PANTHER" id="PTHR41523:SF8">
    <property type="entry name" value="ETHYLENE RESPONSE SENSOR PROTEIN"/>
    <property type="match status" value="1"/>
</dbReference>
<feature type="domain" description="Signal transduction histidine kinase subgroup 2 dimerisation and phosphoacceptor" evidence="8">
    <location>
        <begin position="123"/>
        <end position="195"/>
    </location>
</feature>
<keyword evidence="5" id="KW-0547">Nucleotide-binding</keyword>
<keyword evidence="7" id="KW-0067">ATP-binding</keyword>
<dbReference type="STRING" id="1963862.B4O97_08030"/>
<dbReference type="InterPro" id="IPR000014">
    <property type="entry name" value="PAS"/>
</dbReference>
<keyword evidence="6" id="KW-0418">Kinase</keyword>
<comment type="caution">
    <text evidence="10">The sequence shown here is derived from an EMBL/GenBank/DDBJ whole genome shotgun (WGS) entry which is preliminary data.</text>
</comment>
<dbReference type="Proteomes" id="UP000192343">
    <property type="component" value="Unassembled WGS sequence"/>
</dbReference>
<evidence type="ECO:0000259" key="8">
    <source>
        <dbReference type="Pfam" id="PF07568"/>
    </source>
</evidence>
<dbReference type="GO" id="GO:0004673">
    <property type="term" value="F:protein histidine kinase activity"/>
    <property type="evidence" value="ECO:0007669"/>
    <property type="project" value="UniProtKB-EC"/>
</dbReference>
<gene>
    <name evidence="10" type="ORF">B4O97_08030</name>
</gene>
<dbReference type="EMBL" id="MWQY01000008">
    <property type="protein sequence ID" value="ORC35583.1"/>
    <property type="molecule type" value="Genomic_DNA"/>
</dbReference>
<dbReference type="GO" id="GO:0005524">
    <property type="term" value="F:ATP binding"/>
    <property type="evidence" value="ECO:0007669"/>
    <property type="project" value="UniProtKB-KW"/>
</dbReference>
<reference evidence="10 11" key="1">
    <citation type="submission" date="2017-03" db="EMBL/GenBank/DDBJ databases">
        <title>Draft Genome sequence of Marispirochaeta sp. strain JC444.</title>
        <authorList>
            <person name="Shivani Y."/>
            <person name="Subhash Y."/>
            <person name="Sasikala C."/>
            <person name="Ramana C."/>
        </authorList>
    </citation>
    <scope>NUCLEOTIDE SEQUENCE [LARGE SCALE GENOMIC DNA]</scope>
    <source>
        <strain evidence="10 11">JC444</strain>
    </source>
</reference>
<dbReference type="Pfam" id="PF07568">
    <property type="entry name" value="HisKA_2"/>
    <property type="match status" value="1"/>
</dbReference>
<keyword evidence="11" id="KW-1185">Reference proteome</keyword>
<evidence type="ECO:0000259" key="9">
    <source>
        <dbReference type="Pfam" id="PF13188"/>
    </source>
</evidence>